<dbReference type="InterPro" id="IPR056937">
    <property type="entry name" value="YqbQ/XkdQ"/>
</dbReference>
<accession>A0A843AUW6</accession>
<evidence type="ECO:0000259" key="1">
    <source>
        <dbReference type="Pfam" id="PF01841"/>
    </source>
</evidence>
<organism evidence="3 4">
    <name type="scientific">Methanobacterium formicicum</name>
    <dbReference type="NCBI Taxonomy" id="2162"/>
    <lineage>
        <taxon>Archaea</taxon>
        <taxon>Methanobacteriati</taxon>
        <taxon>Methanobacteriota</taxon>
        <taxon>Methanomada group</taxon>
        <taxon>Methanobacteria</taxon>
        <taxon>Methanobacteriales</taxon>
        <taxon>Methanobacteriaceae</taxon>
        <taxon>Methanobacterium</taxon>
    </lineage>
</organism>
<dbReference type="Gene3D" id="3.10.620.30">
    <property type="match status" value="1"/>
</dbReference>
<comment type="caution">
    <text evidence="3">The sequence shown here is derived from an EMBL/GenBank/DDBJ whole genome shotgun (WGS) entry which is preliminary data.</text>
</comment>
<dbReference type="AlphaFoldDB" id="A0A843AUW6"/>
<name>A0A843AUW6_METFO</name>
<dbReference type="SUPFAM" id="SSF54001">
    <property type="entry name" value="Cysteine proteinases"/>
    <property type="match status" value="1"/>
</dbReference>
<proteinExistence type="predicted"/>
<dbReference type="EMBL" id="JADIIL010000014">
    <property type="protein sequence ID" value="MBF4474525.1"/>
    <property type="molecule type" value="Genomic_DNA"/>
</dbReference>
<feature type="domain" description="YqbQ/XkdQ" evidence="2">
    <location>
        <begin position="12"/>
        <end position="258"/>
    </location>
</feature>
<dbReference type="Pfam" id="PF24032">
    <property type="entry name" value="YQBQ"/>
    <property type="match status" value="1"/>
</dbReference>
<dbReference type="InterPro" id="IPR038765">
    <property type="entry name" value="Papain-like_cys_pep_sf"/>
</dbReference>
<gene>
    <name evidence="3" type="ORF">ISP06_03510</name>
</gene>
<sequence>MDFELNPQVRIIGDHRSFGGFITKPRETDEGYTYDCMDWTRAMYGKIFKGFHNKTISEIASELLEQCGVNTGGLDPTTKRHPELIFHSKKIVDVCHQLANLEGKEFFVNPDNVAVLRDVPPIKEGYVFYPPSYTDLQFQQDSSNIITAVSTFGEDDRFLAQVKDASLIATYGFIEDIVSDTSLKTADEGKAKATELFNTSNKIVFSGSINTPLLDKMVAGTWIIIIPPQWSQYTAKSFYVQNVRTSINENTEEHQVDLLNGQPTPPSEWIYEEPGRTSGIVSGSITIPAEIIYSVTDPVALKAKELGDPRTIRRWIDANILYEFYYDFKYNPVQVLQYRRGNCYDQSLLFVQMVQSLGYQAYRRCGQVCNGYAHCDAMIFLDGRWIQVDVTCASRNQLV</sequence>
<evidence type="ECO:0000313" key="3">
    <source>
        <dbReference type="EMBL" id="MBF4474525.1"/>
    </source>
</evidence>
<dbReference type="Proteomes" id="UP000606900">
    <property type="component" value="Unassembled WGS sequence"/>
</dbReference>
<protein>
    <submittedName>
        <fullName evidence="3">Transglutaminase domain-containing protein</fullName>
    </submittedName>
</protein>
<feature type="domain" description="Transglutaminase-like" evidence="1">
    <location>
        <begin position="303"/>
        <end position="389"/>
    </location>
</feature>
<dbReference type="InterPro" id="IPR002931">
    <property type="entry name" value="Transglutaminase-like"/>
</dbReference>
<evidence type="ECO:0000313" key="4">
    <source>
        <dbReference type="Proteomes" id="UP000606900"/>
    </source>
</evidence>
<evidence type="ECO:0000259" key="2">
    <source>
        <dbReference type="Pfam" id="PF24032"/>
    </source>
</evidence>
<reference evidence="3" key="1">
    <citation type="submission" date="2020-10" db="EMBL/GenBank/DDBJ databases">
        <title>Dehalococcoides mccartyi of a TCE/Cr reducing biochatode.</title>
        <authorList>
            <person name="Matturro B."/>
        </authorList>
    </citation>
    <scope>NUCLEOTIDE SEQUENCE</scope>
    <source>
        <strain evidence="3">Bin2</strain>
    </source>
</reference>
<dbReference type="Pfam" id="PF01841">
    <property type="entry name" value="Transglut_core"/>
    <property type="match status" value="1"/>
</dbReference>